<keyword evidence="1 3" id="KW-0378">Hydrolase</keyword>
<keyword evidence="4" id="KW-1185">Reference proteome</keyword>
<accession>A0A1Y1WCJ3</accession>
<dbReference type="Proteomes" id="UP000193922">
    <property type="component" value="Unassembled WGS sequence"/>
</dbReference>
<dbReference type="InterPro" id="IPR050300">
    <property type="entry name" value="GDXG_lipolytic_enzyme"/>
</dbReference>
<dbReference type="RefSeq" id="XP_040744782.1">
    <property type="nucleotide sequence ID" value="XM_040890233.1"/>
</dbReference>
<dbReference type="EMBL" id="MCFD01000004">
    <property type="protein sequence ID" value="ORX71267.1"/>
    <property type="molecule type" value="Genomic_DNA"/>
</dbReference>
<dbReference type="InterPro" id="IPR029058">
    <property type="entry name" value="AB_hydrolase_fold"/>
</dbReference>
<sequence length="403" mass="45847">MIAHCVLLTIYRFYRYGPETKSWDLRFHIIKDVMHTFLADSLPHDLKNTDSQRINYREIADYISLNNLPVRPLTLRDGVNREFSIEINHSLCVDYPSLTYKDSGRRLQKLAQEDRRACDAQAPRTLSFQCVLGKHAMHCHTCKSQAMGSKILAPYPIRKDEQIILHFHGGAYCLGERSLNHLFIYANTSSATNMRVFSPNYALAPRHCFPQQLHDCYIAYRYLLNNGFAPRNIFLGGDSAGGTLALGLLLLLKDLKMEMPRAAMLVSPWVDVTCPGNSWLTNRNLDYLPAFSLDDPFHPTRMFYDAGRPLSQQMLEELKCPLVSPVYGDLSGLPPLLVQMGQNELLHDDICTLVAKIKKQNRGRPNAVTLEVYKDMPHVFVLFDFTDAAKRAFGSMANFVQTV</sequence>
<reference evidence="3 4" key="1">
    <citation type="submission" date="2016-07" db="EMBL/GenBank/DDBJ databases">
        <title>Pervasive Adenine N6-methylation of Active Genes in Fungi.</title>
        <authorList>
            <consortium name="DOE Joint Genome Institute"/>
            <person name="Mondo S.J."/>
            <person name="Dannebaum R.O."/>
            <person name="Kuo R.C."/>
            <person name="Labutti K."/>
            <person name="Haridas S."/>
            <person name="Kuo A."/>
            <person name="Salamov A."/>
            <person name="Ahrendt S.R."/>
            <person name="Lipzen A."/>
            <person name="Sullivan W."/>
            <person name="Andreopoulos W.B."/>
            <person name="Clum A."/>
            <person name="Lindquist E."/>
            <person name="Daum C."/>
            <person name="Ramamoorthy G.K."/>
            <person name="Gryganskyi A."/>
            <person name="Culley D."/>
            <person name="Magnuson J.K."/>
            <person name="James T.Y."/>
            <person name="O'Malley M.A."/>
            <person name="Stajich J.E."/>
            <person name="Spatafora J.W."/>
            <person name="Visel A."/>
            <person name="Grigoriev I.V."/>
        </authorList>
    </citation>
    <scope>NUCLEOTIDE SEQUENCE [LARGE SCALE GENOMIC DNA]</scope>
    <source>
        <strain evidence="3 4">ATCC 12442</strain>
    </source>
</reference>
<dbReference type="InterPro" id="IPR013094">
    <property type="entry name" value="AB_hydrolase_3"/>
</dbReference>
<dbReference type="PANTHER" id="PTHR48081:SF8">
    <property type="entry name" value="ALPHA_BETA HYDROLASE FOLD-3 DOMAIN-CONTAINING PROTEIN-RELATED"/>
    <property type="match status" value="1"/>
</dbReference>
<dbReference type="Pfam" id="PF07859">
    <property type="entry name" value="Abhydrolase_3"/>
    <property type="match status" value="1"/>
</dbReference>
<organism evidence="3 4">
    <name type="scientific">Linderina pennispora</name>
    <dbReference type="NCBI Taxonomy" id="61395"/>
    <lineage>
        <taxon>Eukaryota</taxon>
        <taxon>Fungi</taxon>
        <taxon>Fungi incertae sedis</taxon>
        <taxon>Zoopagomycota</taxon>
        <taxon>Kickxellomycotina</taxon>
        <taxon>Kickxellomycetes</taxon>
        <taxon>Kickxellales</taxon>
        <taxon>Kickxellaceae</taxon>
        <taxon>Linderina</taxon>
    </lineage>
</organism>
<dbReference type="GeneID" id="63806881"/>
<proteinExistence type="predicted"/>
<dbReference type="PANTHER" id="PTHR48081">
    <property type="entry name" value="AB HYDROLASE SUPERFAMILY PROTEIN C4A8.06C"/>
    <property type="match status" value="1"/>
</dbReference>
<evidence type="ECO:0000313" key="3">
    <source>
        <dbReference type="EMBL" id="ORX71267.1"/>
    </source>
</evidence>
<evidence type="ECO:0000259" key="2">
    <source>
        <dbReference type="Pfam" id="PF07859"/>
    </source>
</evidence>
<feature type="domain" description="Alpha/beta hydrolase fold-3" evidence="2">
    <location>
        <begin position="164"/>
        <end position="381"/>
    </location>
</feature>
<dbReference type="OrthoDB" id="408631at2759"/>
<dbReference type="SUPFAM" id="SSF53474">
    <property type="entry name" value="alpha/beta-Hydrolases"/>
    <property type="match status" value="1"/>
</dbReference>
<evidence type="ECO:0000313" key="4">
    <source>
        <dbReference type="Proteomes" id="UP000193922"/>
    </source>
</evidence>
<evidence type="ECO:0000256" key="1">
    <source>
        <dbReference type="ARBA" id="ARBA00022801"/>
    </source>
</evidence>
<name>A0A1Y1WCJ3_9FUNG</name>
<dbReference type="STRING" id="61395.A0A1Y1WCJ3"/>
<comment type="caution">
    <text evidence="3">The sequence shown here is derived from an EMBL/GenBank/DDBJ whole genome shotgun (WGS) entry which is preliminary data.</text>
</comment>
<dbReference type="GO" id="GO:0016787">
    <property type="term" value="F:hydrolase activity"/>
    <property type="evidence" value="ECO:0007669"/>
    <property type="project" value="UniProtKB-KW"/>
</dbReference>
<protein>
    <submittedName>
        <fullName evidence="3">Alpha/beta-hydrolase</fullName>
    </submittedName>
</protein>
<dbReference type="Gene3D" id="3.40.50.1820">
    <property type="entry name" value="alpha/beta hydrolase"/>
    <property type="match status" value="1"/>
</dbReference>
<dbReference type="AlphaFoldDB" id="A0A1Y1WCJ3"/>
<gene>
    <name evidence="3" type="ORF">DL89DRAFT_291803</name>
</gene>